<dbReference type="InParanoid" id="A0A1H9ALS2"/>
<keyword evidence="1" id="KW-0472">Membrane</keyword>
<gene>
    <name evidence="2" type="ORF">SAMN05444359_102124</name>
</gene>
<dbReference type="CDD" id="cd05709">
    <property type="entry name" value="S2P-M50"/>
    <property type="match status" value="1"/>
</dbReference>
<feature type="transmembrane region" description="Helical" evidence="1">
    <location>
        <begin position="210"/>
        <end position="233"/>
    </location>
</feature>
<protein>
    <submittedName>
        <fullName evidence="2">Putative peptide zinc metalloprotease protein</fullName>
    </submittedName>
</protein>
<feature type="transmembrane region" description="Helical" evidence="1">
    <location>
        <begin position="239"/>
        <end position="259"/>
    </location>
</feature>
<dbReference type="OrthoDB" id="9759690at2"/>
<evidence type="ECO:0000313" key="3">
    <source>
        <dbReference type="Proteomes" id="UP000199021"/>
    </source>
</evidence>
<dbReference type="RefSeq" id="WP_090165309.1">
    <property type="nucleotide sequence ID" value="NZ_FOFB01000002.1"/>
</dbReference>
<keyword evidence="2" id="KW-0645">Protease</keyword>
<proteinExistence type="predicted"/>
<sequence>MNFEQLELKPTDSDQYLASMDGQYFYIGPLLYEIVVRAKSLRSPVEIVEDLKQDLSINLDIKQVEEALEGLKKRFNPEGIEGGTRKRTRSSYIHFKWRLMGGEMLEKITRPLSLLFRPKTIAILGVLSILITGYYYLMATRPEISLSSKELAAAYLILFCVFFIHELGHAAATKYYGMKPHEISFGFYLVFPVFFADVSEAWSLNKYKRIIINLGGVYFQLIINAIFVSLAFIYPSSSILATLLYTNLFVIAYSLMPFLRYDGYWIYSDLFEIPNLMSRSILYPYQLWAHYRAGKKTKTNWPLLTYSVSSYLFFMVMFYFMGRFVAKCIEQVMITTESTDLGWMDFLSQVELSFFFRAFIVLFMISFLTYRLAKYGWAKFIKNF</sequence>
<feature type="transmembrane region" description="Helical" evidence="1">
    <location>
        <begin position="151"/>
        <end position="171"/>
    </location>
</feature>
<keyword evidence="2" id="KW-0378">Hydrolase</keyword>
<feature type="transmembrane region" description="Helical" evidence="1">
    <location>
        <begin position="301"/>
        <end position="321"/>
    </location>
</feature>
<dbReference type="Proteomes" id="UP000199021">
    <property type="component" value="Unassembled WGS sequence"/>
</dbReference>
<keyword evidence="3" id="KW-1185">Reference proteome</keyword>
<dbReference type="GO" id="GO:0006508">
    <property type="term" value="P:proteolysis"/>
    <property type="evidence" value="ECO:0007669"/>
    <property type="project" value="UniProtKB-KW"/>
</dbReference>
<keyword evidence="1" id="KW-0812">Transmembrane</keyword>
<dbReference type="GO" id="GO:0008237">
    <property type="term" value="F:metallopeptidase activity"/>
    <property type="evidence" value="ECO:0007669"/>
    <property type="project" value="UniProtKB-KW"/>
</dbReference>
<keyword evidence="2" id="KW-0482">Metalloprotease</keyword>
<feature type="transmembrane region" description="Helical" evidence="1">
    <location>
        <begin position="354"/>
        <end position="373"/>
    </location>
</feature>
<feature type="transmembrane region" description="Helical" evidence="1">
    <location>
        <begin position="120"/>
        <end position="139"/>
    </location>
</feature>
<reference evidence="3" key="1">
    <citation type="submission" date="2016-10" db="EMBL/GenBank/DDBJ databases">
        <authorList>
            <person name="Varghese N."/>
            <person name="Submissions S."/>
        </authorList>
    </citation>
    <scope>NUCLEOTIDE SEQUENCE [LARGE SCALE GENOMIC DNA]</scope>
    <source>
        <strain evidence="3">DSM 24740</strain>
    </source>
</reference>
<dbReference type="EMBL" id="FOFB01000002">
    <property type="protein sequence ID" value="SEP76878.1"/>
    <property type="molecule type" value="Genomic_DNA"/>
</dbReference>
<name>A0A1H9ALS2_9BACT</name>
<feature type="transmembrane region" description="Helical" evidence="1">
    <location>
        <begin position="183"/>
        <end position="203"/>
    </location>
</feature>
<accession>A0A1H9ALS2</accession>
<organism evidence="2 3">
    <name type="scientific">Neolewinella agarilytica</name>
    <dbReference type="NCBI Taxonomy" id="478744"/>
    <lineage>
        <taxon>Bacteria</taxon>
        <taxon>Pseudomonadati</taxon>
        <taxon>Bacteroidota</taxon>
        <taxon>Saprospiria</taxon>
        <taxon>Saprospirales</taxon>
        <taxon>Lewinellaceae</taxon>
        <taxon>Neolewinella</taxon>
    </lineage>
</organism>
<dbReference type="STRING" id="478744.SAMN05444359_102124"/>
<evidence type="ECO:0000256" key="1">
    <source>
        <dbReference type="SAM" id="Phobius"/>
    </source>
</evidence>
<evidence type="ECO:0000313" key="2">
    <source>
        <dbReference type="EMBL" id="SEP76878.1"/>
    </source>
</evidence>
<dbReference type="AlphaFoldDB" id="A0A1H9ALS2"/>
<keyword evidence="1" id="KW-1133">Transmembrane helix</keyword>